<organism evidence="1 2">
    <name type="scientific">Prevotella corporis</name>
    <dbReference type="NCBI Taxonomy" id="28128"/>
    <lineage>
        <taxon>Bacteria</taxon>
        <taxon>Pseudomonadati</taxon>
        <taxon>Bacteroidota</taxon>
        <taxon>Bacteroidia</taxon>
        <taxon>Bacteroidales</taxon>
        <taxon>Prevotellaceae</taxon>
        <taxon>Prevotella</taxon>
    </lineage>
</organism>
<dbReference type="PATRIC" id="fig|28128.5.peg.2993"/>
<dbReference type="OrthoDB" id="1096161at2"/>
<gene>
    <name evidence="1" type="ORF">HMPREF3226_02902</name>
</gene>
<dbReference type="EMBL" id="LRQG01000275">
    <property type="protein sequence ID" value="KXA31503.1"/>
    <property type="molecule type" value="Genomic_DNA"/>
</dbReference>
<name>A0A133PRU7_9BACT</name>
<comment type="caution">
    <text evidence="1">The sequence shown here is derived from an EMBL/GenBank/DDBJ whole genome shotgun (WGS) entry which is preliminary data.</text>
</comment>
<evidence type="ECO:0000313" key="1">
    <source>
        <dbReference type="EMBL" id="KXA31503.1"/>
    </source>
</evidence>
<accession>A0A133PRU7</accession>
<dbReference type="Proteomes" id="UP000070533">
    <property type="component" value="Unassembled WGS sequence"/>
</dbReference>
<keyword evidence="2" id="KW-1185">Reference proteome</keyword>
<proteinExistence type="predicted"/>
<evidence type="ECO:0000313" key="2">
    <source>
        <dbReference type="Proteomes" id="UP000070533"/>
    </source>
</evidence>
<sequence length="227" mass="26456">MNMAGILNNDIISDFENSFRTNCLILIGEAYKWLKDTNNITVDWDEETISANIFTHIYENEKAIAWNINVSDECRLYHQAILNNKIRARSAFRIDLKLSTNWIKATKRVCYFVEAKNLIENNCTKQGRKSKLSAKKIQERYISTGIDHFILGDYPANGCMLGYIIEGTTTRIVENINEILFQKTRSNETLKKKELDIPYLEEAYISVHLNDYVLHHYFLQFSKPQNS</sequence>
<dbReference type="AlphaFoldDB" id="A0A133PRU7"/>
<protein>
    <submittedName>
        <fullName evidence="1">Uncharacterized protein</fullName>
    </submittedName>
</protein>
<reference evidence="2" key="1">
    <citation type="submission" date="2016-01" db="EMBL/GenBank/DDBJ databases">
        <authorList>
            <person name="Mitreva M."/>
            <person name="Pepin K.H."/>
            <person name="Mihindukulasuriya K.A."/>
            <person name="Fulton R."/>
            <person name="Fronick C."/>
            <person name="O'Laughlin M."/>
            <person name="Miner T."/>
            <person name="Herter B."/>
            <person name="Rosa B.A."/>
            <person name="Cordes M."/>
            <person name="Tomlinson C."/>
            <person name="Wollam A."/>
            <person name="Palsikar V.B."/>
            <person name="Mardis E.R."/>
            <person name="Wilson R.K."/>
        </authorList>
    </citation>
    <scope>NUCLEOTIDE SEQUENCE [LARGE SCALE GENOMIC DNA]</scope>
    <source>
        <strain evidence="2">MJR7716</strain>
    </source>
</reference>